<dbReference type="Pfam" id="PF01724">
    <property type="entry name" value="DUF29"/>
    <property type="match status" value="1"/>
</dbReference>
<evidence type="ECO:0000313" key="1">
    <source>
        <dbReference type="EMBL" id="UFP92880.1"/>
    </source>
</evidence>
<name>A0ABY3PGU5_9CYAN</name>
<dbReference type="EMBL" id="CP063845">
    <property type="protein sequence ID" value="UFP92880.1"/>
    <property type="molecule type" value="Genomic_DNA"/>
</dbReference>
<organism evidence="1 2">
    <name type="scientific">Gloeobacter morelensis MG652769</name>
    <dbReference type="NCBI Taxonomy" id="2781736"/>
    <lineage>
        <taxon>Bacteria</taxon>
        <taxon>Bacillati</taxon>
        <taxon>Cyanobacteriota</taxon>
        <taxon>Cyanophyceae</taxon>
        <taxon>Gloeobacterales</taxon>
        <taxon>Gloeobacteraceae</taxon>
        <taxon>Gloeobacter</taxon>
        <taxon>Gloeobacter morelensis</taxon>
    </lineage>
</organism>
<dbReference type="PANTHER" id="PTHR34235">
    <property type="entry name" value="SLR1203 PROTEIN-RELATED"/>
    <property type="match status" value="1"/>
</dbReference>
<dbReference type="Proteomes" id="UP001054846">
    <property type="component" value="Chromosome"/>
</dbReference>
<gene>
    <name evidence="1" type="ORF">ISF26_13720</name>
</gene>
<accession>A0ABY3PGU5</accession>
<keyword evidence="2" id="KW-1185">Reference proteome</keyword>
<dbReference type="PANTHER" id="PTHR34235:SF4">
    <property type="entry name" value="SLR0291 PROTEIN"/>
    <property type="match status" value="1"/>
</dbReference>
<proteinExistence type="predicted"/>
<reference evidence="1 2" key="1">
    <citation type="journal article" date="2021" name="Genome Biol. Evol.">
        <title>Complete Genome Sequencing of a Novel Gloeobacter Species from a Waterfall Cave in Mexico.</title>
        <authorList>
            <person name="Saw J.H."/>
            <person name="Cardona T."/>
            <person name="Montejano G."/>
        </authorList>
    </citation>
    <scope>NUCLEOTIDE SEQUENCE [LARGE SCALE GENOMIC DNA]</scope>
    <source>
        <strain evidence="1">MG652769</strain>
    </source>
</reference>
<evidence type="ECO:0000313" key="2">
    <source>
        <dbReference type="Proteomes" id="UP001054846"/>
    </source>
</evidence>
<sequence>MSSLYNSDFYAWSLKQAELLRERQWDLLDIENIAEEIESLARSDRRELRNRLGVLTAHLLKWEYQPEKRSRSWEMTLVEQRLQIQNLLEDSPSLGVLFDALLQQGYRYALLQAERETCLPRETFPTQCPYTPGEVLDSRFYPG</sequence>
<dbReference type="Gene3D" id="1.20.1220.20">
    <property type="entry name" value="Uncharcterised protein PF01724"/>
    <property type="match status" value="1"/>
</dbReference>
<protein>
    <submittedName>
        <fullName evidence="1">DUF29 domain-containing protein</fullName>
    </submittedName>
</protein>
<dbReference type="InterPro" id="IPR002636">
    <property type="entry name" value="DUF29"/>
</dbReference>
<dbReference type="RefSeq" id="WP_230839877.1">
    <property type="nucleotide sequence ID" value="NZ_CP063845.1"/>
</dbReference>